<evidence type="ECO:0000313" key="2">
    <source>
        <dbReference type="Proteomes" id="UP000238479"/>
    </source>
</evidence>
<dbReference type="Gramene" id="PRQ48645">
    <property type="protein sequence ID" value="PRQ48645"/>
    <property type="gene ID" value="RchiOBHm_Chr2g0113071"/>
</dbReference>
<keyword evidence="2" id="KW-1185">Reference proteome</keyword>
<name>A0A2P6RQC4_ROSCH</name>
<reference evidence="1 2" key="1">
    <citation type="journal article" date="2018" name="Nat. Genet.">
        <title>The Rosa genome provides new insights in the design of modern roses.</title>
        <authorList>
            <person name="Bendahmane M."/>
        </authorList>
    </citation>
    <scope>NUCLEOTIDE SEQUENCE [LARGE SCALE GENOMIC DNA]</scope>
    <source>
        <strain evidence="2">cv. Old Blush</strain>
    </source>
</reference>
<gene>
    <name evidence="1" type="ORF">RchiOBHm_Chr2g0113071</name>
</gene>
<comment type="caution">
    <text evidence="1">The sequence shown here is derived from an EMBL/GenBank/DDBJ whole genome shotgun (WGS) entry which is preliminary data.</text>
</comment>
<proteinExistence type="predicted"/>
<organism evidence="1 2">
    <name type="scientific">Rosa chinensis</name>
    <name type="common">China rose</name>
    <dbReference type="NCBI Taxonomy" id="74649"/>
    <lineage>
        <taxon>Eukaryota</taxon>
        <taxon>Viridiplantae</taxon>
        <taxon>Streptophyta</taxon>
        <taxon>Embryophyta</taxon>
        <taxon>Tracheophyta</taxon>
        <taxon>Spermatophyta</taxon>
        <taxon>Magnoliopsida</taxon>
        <taxon>eudicotyledons</taxon>
        <taxon>Gunneridae</taxon>
        <taxon>Pentapetalae</taxon>
        <taxon>rosids</taxon>
        <taxon>fabids</taxon>
        <taxon>Rosales</taxon>
        <taxon>Rosaceae</taxon>
        <taxon>Rosoideae</taxon>
        <taxon>Rosoideae incertae sedis</taxon>
        <taxon>Rosa</taxon>
    </lineage>
</organism>
<dbReference type="Proteomes" id="UP000238479">
    <property type="component" value="Chromosome 2"/>
</dbReference>
<protein>
    <submittedName>
        <fullName evidence="1">Uncharacterized protein</fullName>
    </submittedName>
</protein>
<evidence type="ECO:0000313" key="1">
    <source>
        <dbReference type="EMBL" id="PRQ48645.1"/>
    </source>
</evidence>
<dbReference type="EMBL" id="PDCK01000040">
    <property type="protein sequence ID" value="PRQ48645.1"/>
    <property type="molecule type" value="Genomic_DNA"/>
</dbReference>
<accession>A0A2P6RQC4</accession>
<dbReference type="AlphaFoldDB" id="A0A2P6RQC4"/>
<sequence>MEGGQHSKMHCSSIHQEFFPFVVVKSKNHVNLGSEASIDQDIIWPTK</sequence>